<dbReference type="EMBL" id="SRLO01000002">
    <property type="protein sequence ID" value="TNN89316.1"/>
    <property type="molecule type" value="Genomic_DNA"/>
</dbReference>
<feature type="compositionally biased region" description="Basic and acidic residues" evidence="1">
    <location>
        <begin position="11"/>
        <end position="22"/>
    </location>
</feature>
<sequence>MESRGAGQRVRNNEKMSVRRPEMDKLTAATATLKLQDGFVSCDHPGPDADSHYILLSWPTPGMQHAAGGGRRSRPPLSAGSVNANEPNARRRSAFGRFVKATILRVAQ</sequence>
<proteinExistence type="predicted"/>
<feature type="region of interest" description="Disordered" evidence="1">
    <location>
        <begin position="1"/>
        <end position="22"/>
    </location>
</feature>
<accession>A0A4Z2JGD8</accession>
<keyword evidence="3" id="KW-1185">Reference proteome</keyword>
<feature type="region of interest" description="Disordered" evidence="1">
    <location>
        <begin position="63"/>
        <end position="89"/>
    </location>
</feature>
<name>A0A4Z2JGD8_9TELE</name>
<evidence type="ECO:0000313" key="2">
    <source>
        <dbReference type="EMBL" id="TNN89316.1"/>
    </source>
</evidence>
<evidence type="ECO:0000313" key="3">
    <source>
        <dbReference type="Proteomes" id="UP000314294"/>
    </source>
</evidence>
<evidence type="ECO:0000256" key="1">
    <source>
        <dbReference type="SAM" id="MobiDB-lite"/>
    </source>
</evidence>
<reference evidence="2 3" key="1">
    <citation type="submission" date="2019-03" db="EMBL/GenBank/DDBJ databases">
        <title>First draft genome of Liparis tanakae, snailfish: a comprehensive survey of snailfish specific genes.</title>
        <authorList>
            <person name="Kim W."/>
            <person name="Song I."/>
            <person name="Jeong J.-H."/>
            <person name="Kim D."/>
            <person name="Kim S."/>
            <person name="Ryu S."/>
            <person name="Song J.Y."/>
            <person name="Lee S.K."/>
        </authorList>
    </citation>
    <scope>NUCLEOTIDE SEQUENCE [LARGE SCALE GENOMIC DNA]</scope>
    <source>
        <tissue evidence="2">Muscle</tissue>
    </source>
</reference>
<protein>
    <submittedName>
        <fullName evidence="2">Uncharacterized protein</fullName>
    </submittedName>
</protein>
<dbReference type="AlphaFoldDB" id="A0A4Z2JGD8"/>
<organism evidence="2 3">
    <name type="scientific">Liparis tanakae</name>
    <name type="common">Tanaka's snailfish</name>
    <dbReference type="NCBI Taxonomy" id="230148"/>
    <lineage>
        <taxon>Eukaryota</taxon>
        <taxon>Metazoa</taxon>
        <taxon>Chordata</taxon>
        <taxon>Craniata</taxon>
        <taxon>Vertebrata</taxon>
        <taxon>Euteleostomi</taxon>
        <taxon>Actinopterygii</taxon>
        <taxon>Neopterygii</taxon>
        <taxon>Teleostei</taxon>
        <taxon>Neoteleostei</taxon>
        <taxon>Acanthomorphata</taxon>
        <taxon>Eupercaria</taxon>
        <taxon>Perciformes</taxon>
        <taxon>Cottioidei</taxon>
        <taxon>Cottales</taxon>
        <taxon>Liparidae</taxon>
        <taxon>Liparis</taxon>
    </lineage>
</organism>
<comment type="caution">
    <text evidence="2">The sequence shown here is derived from an EMBL/GenBank/DDBJ whole genome shotgun (WGS) entry which is preliminary data.</text>
</comment>
<gene>
    <name evidence="2" type="ORF">EYF80_000604</name>
</gene>
<dbReference type="Proteomes" id="UP000314294">
    <property type="component" value="Unassembled WGS sequence"/>
</dbReference>